<dbReference type="HOGENOM" id="CLU_086356_3_7_7"/>
<keyword evidence="5 9" id="KW-0812">Transmembrane</keyword>
<keyword evidence="4" id="KW-0997">Cell inner membrane</keyword>
<evidence type="ECO:0000256" key="3">
    <source>
        <dbReference type="ARBA" id="ARBA00022475"/>
    </source>
</evidence>
<evidence type="ECO:0000256" key="6">
    <source>
        <dbReference type="ARBA" id="ARBA00022989"/>
    </source>
</evidence>
<evidence type="ECO:0000256" key="9">
    <source>
        <dbReference type="SAM" id="Phobius"/>
    </source>
</evidence>
<dbReference type="GO" id="GO:0015740">
    <property type="term" value="P:C4-dicarboxylate transport"/>
    <property type="evidence" value="ECO:0007669"/>
    <property type="project" value="TreeGrafter"/>
</dbReference>
<keyword evidence="2" id="KW-0813">Transport</keyword>
<keyword evidence="6 9" id="KW-1133">Transmembrane helix</keyword>
<dbReference type="GO" id="GO:0022857">
    <property type="term" value="F:transmembrane transporter activity"/>
    <property type="evidence" value="ECO:0007669"/>
    <property type="project" value="TreeGrafter"/>
</dbReference>
<gene>
    <name evidence="11" type="ORF">ETSY1_24225</name>
</gene>
<evidence type="ECO:0000313" key="12">
    <source>
        <dbReference type="Proteomes" id="UP000019141"/>
    </source>
</evidence>
<proteinExistence type="inferred from homology"/>
<dbReference type="PANTHER" id="PTHR35011">
    <property type="entry name" value="2,3-DIKETO-L-GULONATE TRAP TRANSPORTER SMALL PERMEASE PROTEIN YIAM"/>
    <property type="match status" value="1"/>
</dbReference>
<dbReference type="AlphaFoldDB" id="W4LI73"/>
<dbReference type="InterPro" id="IPR055348">
    <property type="entry name" value="DctQ"/>
</dbReference>
<organism evidence="11 12">
    <name type="scientific">Entotheonella factor</name>
    <dbReference type="NCBI Taxonomy" id="1429438"/>
    <lineage>
        <taxon>Bacteria</taxon>
        <taxon>Pseudomonadati</taxon>
        <taxon>Nitrospinota/Tectimicrobiota group</taxon>
        <taxon>Candidatus Tectimicrobiota</taxon>
        <taxon>Candidatus Entotheonellia</taxon>
        <taxon>Candidatus Entotheonellales</taxon>
        <taxon>Candidatus Entotheonellaceae</taxon>
        <taxon>Candidatus Entotheonella</taxon>
    </lineage>
</organism>
<comment type="subcellular location">
    <subcellularLocation>
        <location evidence="1">Cell inner membrane</location>
        <topology evidence="1">Multi-pass membrane protein</topology>
    </subcellularLocation>
</comment>
<dbReference type="Proteomes" id="UP000019141">
    <property type="component" value="Unassembled WGS sequence"/>
</dbReference>
<evidence type="ECO:0000313" key="11">
    <source>
        <dbReference type="EMBL" id="ETW97036.1"/>
    </source>
</evidence>
<feature type="transmembrane region" description="Helical" evidence="9">
    <location>
        <begin position="12"/>
        <end position="35"/>
    </location>
</feature>
<feature type="transmembrane region" description="Helical" evidence="9">
    <location>
        <begin position="50"/>
        <end position="67"/>
    </location>
</feature>
<dbReference type="PANTHER" id="PTHR35011:SF2">
    <property type="entry name" value="2,3-DIKETO-L-GULONATE TRAP TRANSPORTER SMALL PERMEASE PROTEIN YIAM"/>
    <property type="match status" value="1"/>
</dbReference>
<keyword evidence="3" id="KW-1003">Cell membrane</keyword>
<evidence type="ECO:0000256" key="8">
    <source>
        <dbReference type="ARBA" id="ARBA00038436"/>
    </source>
</evidence>
<evidence type="ECO:0000256" key="5">
    <source>
        <dbReference type="ARBA" id="ARBA00022692"/>
    </source>
</evidence>
<keyword evidence="12" id="KW-1185">Reference proteome</keyword>
<feature type="transmembrane region" description="Helical" evidence="9">
    <location>
        <begin position="88"/>
        <end position="110"/>
    </location>
</feature>
<dbReference type="Pfam" id="PF04290">
    <property type="entry name" value="DctQ"/>
    <property type="match status" value="1"/>
</dbReference>
<accession>W4LI73</accession>
<evidence type="ECO:0000256" key="1">
    <source>
        <dbReference type="ARBA" id="ARBA00004429"/>
    </source>
</evidence>
<dbReference type="EMBL" id="AZHW01000714">
    <property type="protein sequence ID" value="ETW97036.1"/>
    <property type="molecule type" value="Genomic_DNA"/>
</dbReference>
<comment type="similarity">
    <text evidence="8">Belongs to the TRAP transporter small permease family.</text>
</comment>
<dbReference type="InterPro" id="IPR007387">
    <property type="entry name" value="TRAP_DctQ"/>
</dbReference>
<evidence type="ECO:0000256" key="4">
    <source>
        <dbReference type="ARBA" id="ARBA00022519"/>
    </source>
</evidence>
<dbReference type="GO" id="GO:0005886">
    <property type="term" value="C:plasma membrane"/>
    <property type="evidence" value="ECO:0007669"/>
    <property type="project" value="UniProtKB-SubCell"/>
</dbReference>
<evidence type="ECO:0000259" key="10">
    <source>
        <dbReference type="Pfam" id="PF04290"/>
    </source>
</evidence>
<name>W4LI73_ENTF1</name>
<feature type="domain" description="Tripartite ATP-independent periplasmic transporters DctQ component" evidence="10">
    <location>
        <begin position="26"/>
        <end position="153"/>
    </location>
</feature>
<sequence>MHMLQRLEQWMAVLERSVVVISFVGLMLLGLLQIILRNVFASGLFGADEILRHLVLWIGFLGASLATREQRHLRIDILSRVLPDKYQLWLDGGTHLLALVGCVMLAQAAWVFVREEWMAQTVLAAGIAAWVVQSIIPLGFCLMAVRFALHLIKVGVRVTGKLT</sequence>
<evidence type="ECO:0000256" key="2">
    <source>
        <dbReference type="ARBA" id="ARBA00022448"/>
    </source>
</evidence>
<evidence type="ECO:0000256" key="7">
    <source>
        <dbReference type="ARBA" id="ARBA00023136"/>
    </source>
</evidence>
<protein>
    <recommendedName>
        <fullName evidence="10">Tripartite ATP-independent periplasmic transporters DctQ component domain-containing protein</fullName>
    </recommendedName>
</protein>
<keyword evidence="7 9" id="KW-0472">Membrane</keyword>
<comment type="caution">
    <text evidence="11">The sequence shown here is derived from an EMBL/GenBank/DDBJ whole genome shotgun (WGS) entry which is preliminary data.</text>
</comment>
<feature type="transmembrane region" description="Helical" evidence="9">
    <location>
        <begin position="122"/>
        <end position="145"/>
    </location>
</feature>
<reference evidence="11 12" key="1">
    <citation type="journal article" date="2014" name="Nature">
        <title>An environmental bacterial taxon with a large and distinct metabolic repertoire.</title>
        <authorList>
            <person name="Wilson M.C."/>
            <person name="Mori T."/>
            <person name="Ruckert C."/>
            <person name="Uria A.R."/>
            <person name="Helf M.J."/>
            <person name="Takada K."/>
            <person name="Gernert C."/>
            <person name="Steffens U.A."/>
            <person name="Heycke N."/>
            <person name="Schmitt S."/>
            <person name="Rinke C."/>
            <person name="Helfrich E.J."/>
            <person name="Brachmann A.O."/>
            <person name="Gurgui C."/>
            <person name="Wakimoto T."/>
            <person name="Kracht M."/>
            <person name="Crusemann M."/>
            <person name="Hentschel U."/>
            <person name="Abe I."/>
            <person name="Matsunaga S."/>
            <person name="Kalinowski J."/>
            <person name="Takeyama H."/>
            <person name="Piel J."/>
        </authorList>
    </citation>
    <scope>NUCLEOTIDE SEQUENCE [LARGE SCALE GENOMIC DNA]</scope>
    <source>
        <strain evidence="12">TSY1</strain>
    </source>
</reference>